<dbReference type="SUPFAM" id="SSF81296">
    <property type="entry name" value="E set domains"/>
    <property type="match status" value="1"/>
</dbReference>
<dbReference type="GO" id="GO:0032366">
    <property type="term" value="P:intracellular sterol transport"/>
    <property type="evidence" value="ECO:0007669"/>
    <property type="project" value="InterPro"/>
</dbReference>
<evidence type="ECO:0000256" key="2">
    <source>
        <dbReference type="ARBA" id="ARBA00006370"/>
    </source>
</evidence>
<name>A0A2S4LAK7_9HYPO</name>
<sequence>MRFSVACLSACLAPAAALSIFNGNAPDVIANEDLKIPGESPLEHCNVQHDSDIITIKRVDLVPNPPAAGQELVIKASGTVKKTIEEGAYIKVTVKYGLIRLVATKADLCEQIGNVDLKCPVEAGDMEITKKVDLPKEIPPGKYTVMADVYTVDDEHITCLTATVTFNMGGNGFLSNEL</sequence>
<comment type="caution">
    <text evidence="10">The sequence shown here is derived from an EMBL/GenBank/DDBJ whole genome shotgun (WGS) entry which is preliminary data.</text>
</comment>
<evidence type="ECO:0000256" key="5">
    <source>
        <dbReference type="ARBA" id="ARBA00022448"/>
    </source>
</evidence>
<gene>
    <name evidence="10" type="ORF">TPAR_00336</name>
</gene>
<dbReference type="Gene3D" id="2.60.40.770">
    <property type="match status" value="1"/>
</dbReference>
<organism evidence="10 11">
    <name type="scientific">Tolypocladium paradoxum</name>
    <dbReference type="NCBI Taxonomy" id="94208"/>
    <lineage>
        <taxon>Eukaryota</taxon>
        <taxon>Fungi</taxon>
        <taxon>Dikarya</taxon>
        <taxon>Ascomycota</taxon>
        <taxon>Pezizomycotina</taxon>
        <taxon>Sordariomycetes</taxon>
        <taxon>Hypocreomycetidae</taxon>
        <taxon>Hypocreales</taxon>
        <taxon>Ophiocordycipitaceae</taxon>
        <taxon>Tolypocladium</taxon>
    </lineage>
</organism>
<keyword evidence="7" id="KW-0445">Lipid transport</keyword>
<keyword evidence="5" id="KW-0813">Transport</keyword>
<dbReference type="CDD" id="cd00917">
    <property type="entry name" value="PG-PI_TP"/>
    <property type="match status" value="1"/>
</dbReference>
<comment type="subunit">
    <text evidence="3">Monomer.</text>
</comment>
<reference evidence="10 11" key="1">
    <citation type="submission" date="2018-01" db="EMBL/GenBank/DDBJ databases">
        <title>Harnessing the power of phylogenomics to disentangle the directionality and signatures of interkingdom host jumping in the parasitic fungal genus Tolypocladium.</title>
        <authorList>
            <person name="Quandt C.A."/>
            <person name="Patterson W."/>
            <person name="Spatafora J.W."/>
        </authorList>
    </citation>
    <scope>NUCLEOTIDE SEQUENCE [LARGE SCALE GENOMIC DNA]</scope>
    <source>
        <strain evidence="10 11">NRBC 100945</strain>
    </source>
</reference>
<feature type="domain" description="MD-2-related lipid-recognition" evidence="9">
    <location>
        <begin position="42"/>
        <end position="164"/>
    </location>
</feature>
<evidence type="ECO:0000259" key="9">
    <source>
        <dbReference type="SMART" id="SM00737"/>
    </source>
</evidence>
<evidence type="ECO:0000256" key="3">
    <source>
        <dbReference type="ARBA" id="ARBA00011245"/>
    </source>
</evidence>
<dbReference type="InterPro" id="IPR033917">
    <property type="entry name" value="ML_PG-PI_TP"/>
</dbReference>
<protein>
    <recommendedName>
        <fullName evidence="4">Phosphatidylglycerol/phosphatidylinositol transfer protein</fullName>
    </recommendedName>
</protein>
<evidence type="ECO:0000313" key="11">
    <source>
        <dbReference type="Proteomes" id="UP000237481"/>
    </source>
</evidence>
<dbReference type="GO" id="GO:0032934">
    <property type="term" value="F:sterol binding"/>
    <property type="evidence" value="ECO:0007669"/>
    <property type="project" value="InterPro"/>
</dbReference>
<comment type="function">
    <text evidence="1">Catalyzes the intermembrane transfer of phosphatidylglycerol and phosphatidylinositol.</text>
</comment>
<evidence type="ECO:0000313" key="10">
    <source>
        <dbReference type="EMBL" id="POR39469.1"/>
    </source>
</evidence>
<dbReference type="EMBL" id="PKSG01000036">
    <property type="protein sequence ID" value="POR39469.1"/>
    <property type="molecule type" value="Genomic_DNA"/>
</dbReference>
<accession>A0A2S4LAK7</accession>
<keyword evidence="11" id="KW-1185">Reference proteome</keyword>
<keyword evidence="6 8" id="KW-0732">Signal</keyword>
<evidence type="ECO:0000256" key="8">
    <source>
        <dbReference type="SAM" id="SignalP"/>
    </source>
</evidence>
<evidence type="ECO:0000256" key="1">
    <source>
        <dbReference type="ARBA" id="ARBA00002053"/>
    </source>
</evidence>
<evidence type="ECO:0000256" key="4">
    <source>
        <dbReference type="ARBA" id="ARBA00016056"/>
    </source>
</evidence>
<dbReference type="InterPro" id="IPR003172">
    <property type="entry name" value="ML_dom"/>
</dbReference>
<dbReference type="InterPro" id="IPR014756">
    <property type="entry name" value="Ig_E-set"/>
</dbReference>
<dbReference type="SMART" id="SM00737">
    <property type="entry name" value="ML"/>
    <property type="match status" value="1"/>
</dbReference>
<comment type="similarity">
    <text evidence="2">Belongs to the NPC2 family.</text>
</comment>
<dbReference type="FunFam" id="2.60.40.770:FF:000004">
    <property type="entry name" value="Phosphatidylglycerol/phosphatidylinositol transfer protein"/>
    <property type="match status" value="1"/>
</dbReference>
<feature type="chain" id="PRO_5015659896" description="Phosphatidylglycerol/phosphatidylinositol transfer protein" evidence="8">
    <location>
        <begin position="18"/>
        <end position="178"/>
    </location>
</feature>
<evidence type="ECO:0000256" key="7">
    <source>
        <dbReference type="ARBA" id="ARBA00023055"/>
    </source>
</evidence>
<dbReference type="OrthoDB" id="6409159at2759"/>
<dbReference type="InterPro" id="IPR039670">
    <property type="entry name" value="NPC2-like"/>
</dbReference>
<dbReference type="Pfam" id="PF02221">
    <property type="entry name" value="E1_DerP2_DerF2"/>
    <property type="match status" value="1"/>
</dbReference>
<dbReference type="PANTHER" id="PTHR11306:SF0">
    <property type="entry name" value="PHOSPHATIDYLGLYCEROL_PHOSPHATIDYLINOSITOL TRANSFER PROTEIN"/>
    <property type="match status" value="1"/>
</dbReference>
<evidence type="ECO:0000256" key="6">
    <source>
        <dbReference type="ARBA" id="ARBA00022729"/>
    </source>
</evidence>
<dbReference type="STRING" id="94208.A0A2S4LAK7"/>
<dbReference type="PANTHER" id="PTHR11306">
    <property type="entry name" value="NIEMANN PICK TYPE C2 PROTEIN NPC2-RELATED"/>
    <property type="match status" value="1"/>
</dbReference>
<proteinExistence type="inferred from homology"/>
<feature type="signal peptide" evidence="8">
    <location>
        <begin position="1"/>
        <end position="17"/>
    </location>
</feature>
<dbReference type="AlphaFoldDB" id="A0A2S4LAK7"/>
<dbReference type="Proteomes" id="UP000237481">
    <property type="component" value="Unassembled WGS sequence"/>
</dbReference>